<organism evidence="3 4">
    <name type="scientific">Deinococcus wulumuqiensis</name>
    <dbReference type="NCBI Taxonomy" id="980427"/>
    <lineage>
        <taxon>Bacteria</taxon>
        <taxon>Thermotogati</taxon>
        <taxon>Deinococcota</taxon>
        <taxon>Deinococci</taxon>
        <taxon>Deinococcales</taxon>
        <taxon>Deinococcaceae</taxon>
        <taxon>Deinococcus</taxon>
    </lineage>
</organism>
<dbReference type="AlphaFoldDB" id="A0A345IHT1"/>
<dbReference type="InterPro" id="IPR052529">
    <property type="entry name" value="Bact_Transport_Assoc"/>
</dbReference>
<dbReference type="Pfam" id="PF04235">
    <property type="entry name" value="DUF418"/>
    <property type="match status" value="1"/>
</dbReference>
<dbReference type="EMBL" id="CP031158">
    <property type="protein sequence ID" value="AXG99253.1"/>
    <property type="molecule type" value="Genomic_DNA"/>
</dbReference>
<gene>
    <name evidence="3" type="ORF">DVJ83_08945</name>
</gene>
<sequence length="387" mass="42084">MTHFPPASSAEVASPSPEAPVPVRERALLPDVLRGVALLGILTVNMQDFAGYLEWRQTGLDRVAQVLIDVFANGRFISVFAMLFGWGAYGLYRRHGPALFARRHLLLFVLGTAHHLLLWHGDIIGSYAALALLLPWVARWSVRGLLGFGAALGGWWVLTGLLAVWGTALDGQSGSLRFTGLPTLTSAMSYTDVLASRLRDFGTEYLGSLIYNAPWLLLLFCLGAAAARAEVLTQPQRFGWLFRRLVAFALPLGLGLGVALAYLNTRNDLTAGLLAVPVRMVGGLLGGLGYVGLFGLLLNRGHLGSWRTFAATGRTALTNYLLQSLVMTSVFYPYAGGQWGRWGAAPALALALIVGLAQLPLSRWWLSRHARGPAEELLRRAVYPRKK</sequence>
<evidence type="ECO:0000259" key="2">
    <source>
        <dbReference type="Pfam" id="PF04235"/>
    </source>
</evidence>
<feature type="transmembrane region" description="Helical" evidence="1">
    <location>
        <begin position="241"/>
        <end position="263"/>
    </location>
</feature>
<reference evidence="3 4" key="1">
    <citation type="submission" date="2018-07" db="EMBL/GenBank/DDBJ databases">
        <title>Complete Genome and Methylome Analysis of Deinococcus wulumuqiensis NEB 479.</title>
        <authorList>
            <person name="Fomenkov A."/>
            <person name="Luyten Y."/>
            <person name="Vincze T."/>
            <person name="Anton B.P."/>
            <person name="Clark T."/>
            <person name="Roberts R.J."/>
            <person name="Morgan R.D."/>
        </authorList>
    </citation>
    <scope>NUCLEOTIDE SEQUENCE [LARGE SCALE GENOMIC DNA]</scope>
    <source>
        <strain evidence="3 4">NEB 479</strain>
    </source>
</reference>
<dbReference type="PANTHER" id="PTHR30590:SF2">
    <property type="entry name" value="INNER MEMBRANE PROTEIN"/>
    <property type="match status" value="1"/>
</dbReference>
<dbReference type="RefSeq" id="WP_114672107.1">
    <property type="nucleotide sequence ID" value="NZ_CP031158.1"/>
</dbReference>
<feature type="transmembrane region" description="Helical" evidence="1">
    <location>
        <begin position="145"/>
        <end position="168"/>
    </location>
</feature>
<keyword evidence="1" id="KW-0472">Membrane</keyword>
<dbReference type="PANTHER" id="PTHR30590">
    <property type="entry name" value="INNER MEMBRANE PROTEIN"/>
    <property type="match status" value="1"/>
</dbReference>
<dbReference type="InterPro" id="IPR007349">
    <property type="entry name" value="DUF418"/>
</dbReference>
<feature type="transmembrane region" description="Helical" evidence="1">
    <location>
        <begin position="317"/>
        <end position="335"/>
    </location>
</feature>
<dbReference type="KEGG" id="dwu:DVJ83_08945"/>
<feature type="transmembrane region" description="Helical" evidence="1">
    <location>
        <begin position="269"/>
        <end position="297"/>
    </location>
</feature>
<feature type="transmembrane region" description="Helical" evidence="1">
    <location>
        <begin position="74"/>
        <end position="92"/>
    </location>
</feature>
<feature type="transmembrane region" description="Helical" evidence="1">
    <location>
        <begin position="341"/>
        <end position="361"/>
    </location>
</feature>
<feature type="transmembrane region" description="Helical" evidence="1">
    <location>
        <begin position="117"/>
        <end position="138"/>
    </location>
</feature>
<keyword evidence="1" id="KW-1133">Transmembrane helix</keyword>
<name>A0A345IHT1_9DEIO</name>
<feature type="transmembrane region" description="Helical" evidence="1">
    <location>
        <begin position="209"/>
        <end position="229"/>
    </location>
</feature>
<evidence type="ECO:0000313" key="4">
    <source>
        <dbReference type="Proteomes" id="UP000253744"/>
    </source>
</evidence>
<evidence type="ECO:0000256" key="1">
    <source>
        <dbReference type="SAM" id="Phobius"/>
    </source>
</evidence>
<feature type="domain" description="DUF418" evidence="2">
    <location>
        <begin position="226"/>
        <end position="383"/>
    </location>
</feature>
<protein>
    <submittedName>
        <fullName evidence="3">DUF418 domain-containing protein</fullName>
    </submittedName>
</protein>
<proteinExistence type="predicted"/>
<evidence type="ECO:0000313" key="3">
    <source>
        <dbReference type="EMBL" id="AXG99253.1"/>
    </source>
</evidence>
<accession>A0A345IHT1</accession>
<dbReference type="Proteomes" id="UP000253744">
    <property type="component" value="Chromosome"/>
</dbReference>
<keyword evidence="1" id="KW-0812">Transmembrane</keyword>